<dbReference type="OrthoDB" id="12338at10239"/>
<protein>
    <submittedName>
        <fullName evidence="3">p36 replicase</fullName>
    </submittedName>
</protein>
<dbReference type="GeneID" id="37627345"/>
<keyword evidence="1" id="KW-0472">Membrane</keyword>
<feature type="domain" description="Tombusvirus p33" evidence="2">
    <location>
        <begin position="177"/>
        <end position="323"/>
    </location>
</feature>
<keyword evidence="1" id="KW-0812">Transmembrane</keyword>
<name>A0A193H8D0_9TOMB</name>
<evidence type="ECO:0000313" key="3">
    <source>
        <dbReference type="EMBL" id="ANN90558.1"/>
    </source>
</evidence>
<dbReference type="InterPro" id="IPR013707">
    <property type="entry name" value="Tombusvirus_p33"/>
</dbReference>
<evidence type="ECO:0000313" key="4">
    <source>
        <dbReference type="Proteomes" id="UP000204638"/>
    </source>
</evidence>
<sequence length="330" mass="36682">MEGLKAESTTTVGINCNFQQTVMTETGDKVMFGSLPSVLDRPVAKRNYYRTLSNWVLTYTKTGKIEDTHDNAWSYVEDLVKTDFNAKYDWLAKRGVAREYRTAVGLAIIPGIPAIVANTRIVTGTCEVARVAVKLPKVLNILSRFTHVSVKVPYFYPRVDVSARGVLIGLAAAAALVPICAGIAYATLPREKLSVFRLKTEVRVHMEDEKEATDLLLVEPARELKGKDGEDLLTGSRLTKVIASTRRPRRRPYAAKIAQVARAKVGYLKNSPENRLIYQRVLIEIMDKDCVRYVDRDVILPLAIGCCFVYPDGVEESAALWGSQESLGVK</sequence>
<dbReference type="EMBL" id="KU187189">
    <property type="protein sequence ID" value="ANN90558.1"/>
    <property type="molecule type" value="Genomic_RNA"/>
</dbReference>
<dbReference type="KEGG" id="vg:37627345"/>
<dbReference type="Proteomes" id="UP000204638">
    <property type="component" value="Segment"/>
</dbReference>
<reference evidence="3 4" key="1">
    <citation type="journal article" date="2016" name="Arch. Virol.">
        <title>The complete nucleotide sequence of pelargonium leaf curl virus.</title>
        <authorList>
            <person name="McGavin W.J."/>
            <person name="MacFarlane S.A."/>
        </authorList>
    </citation>
    <scope>NUCLEOTIDE SEQUENCE [LARGE SCALE GENOMIC DNA]</scope>
    <source>
        <strain evidence="3">T46</strain>
    </source>
</reference>
<evidence type="ECO:0000259" key="2">
    <source>
        <dbReference type="Pfam" id="PF08500"/>
    </source>
</evidence>
<accession>A0A193H8D0</accession>
<keyword evidence="1" id="KW-1133">Transmembrane helix</keyword>
<feature type="transmembrane region" description="Helical" evidence="1">
    <location>
        <begin position="166"/>
        <end position="188"/>
    </location>
</feature>
<proteinExistence type="predicted"/>
<dbReference type="RefSeq" id="YP_009259668.1">
    <property type="nucleotide sequence ID" value="NC_030452.1"/>
</dbReference>
<keyword evidence="4" id="KW-1185">Reference proteome</keyword>
<evidence type="ECO:0000256" key="1">
    <source>
        <dbReference type="SAM" id="Phobius"/>
    </source>
</evidence>
<dbReference type="Pfam" id="PF08500">
    <property type="entry name" value="Tombus_P33"/>
    <property type="match status" value="1"/>
</dbReference>
<dbReference type="GO" id="GO:0003968">
    <property type="term" value="F:RNA-directed RNA polymerase activity"/>
    <property type="evidence" value="ECO:0007669"/>
    <property type="project" value="InterPro"/>
</dbReference>
<organism evidence="3 4">
    <name type="scientific">Pelargonium leaf curl virus</name>
    <dbReference type="NCBI Taxonomy" id="35280"/>
    <lineage>
        <taxon>Viruses</taxon>
        <taxon>Riboviria</taxon>
        <taxon>Orthornavirae</taxon>
        <taxon>Kitrinoviricota</taxon>
        <taxon>Tolucaviricetes</taxon>
        <taxon>Tolivirales</taxon>
        <taxon>Tombusviridae</taxon>
        <taxon>Procedovirinae</taxon>
        <taxon>Tombusvirus</taxon>
        <taxon>Tombusvirus pelargonii</taxon>
    </lineage>
</organism>